<keyword evidence="2" id="KW-1185">Reference proteome</keyword>
<evidence type="ECO:0000313" key="1">
    <source>
        <dbReference type="EMBL" id="KAG5577215.1"/>
    </source>
</evidence>
<gene>
    <name evidence="1" type="ORF">H5410_057349</name>
</gene>
<sequence>MLPRIASRKLPKIENGRIEKNGKNHEFRFCPGEKLSPQSLVSNSRDHEGTKAYIAIARPHVYDREGEGNKGFIAIESRWAAIAKAIEKTHRDRECQNDMHQKLKTSLRNVTNHLTNSNSSSGCDETNEILIRCLKLKMLTKFNPIMNSQLKRGQMTKNTPDYIGYHTNHSRNTN</sequence>
<dbReference type="Proteomes" id="UP000824120">
    <property type="component" value="Chromosome 11"/>
</dbReference>
<proteinExistence type="predicted"/>
<comment type="caution">
    <text evidence="1">The sequence shown here is derived from an EMBL/GenBank/DDBJ whole genome shotgun (WGS) entry which is preliminary data.</text>
</comment>
<protein>
    <submittedName>
        <fullName evidence="1">Uncharacterized protein</fullName>
    </submittedName>
</protein>
<reference evidence="1 2" key="1">
    <citation type="submission" date="2020-09" db="EMBL/GenBank/DDBJ databases">
        <title>De no assembly of potato wild relative species, Solanum commersonii.</title>
        <authorList>
            <person name="Cho K."/>
        </authorList>
    </citation>
    <scope>NUCLEOTIDE SEQUENCE [LARGE SCALE GENOMIC DNA]</scope>
    <source>
        <strain evidence="1">LZ3.2</strain>
        <tissue evidence="1">Leaf</tissue>
    </source>
</reference>
<evidence type="ECO:0000313" key="2">
    <source>
        <dbReference type="Proteomes" id="UP000824120"/>
    </source>
</evidence>
<name>A0A9J5WPU1_SOLCO</name>
<organism evidence="1 2">
    <name type="scientific">Solanum commersonii</name>
    <name type="common">Commerson's wild potato</name>
    <name type="synonym">Commerson's nightshade</name>
    <dbReference type="NCBI Taxonomy" id="4109"/>
    <lineage>
        <taxon>Eukaryota</taxon>
        <taxon>Viridiplantae</taxon>
        <taxon>Streptophyta</taxon>
        <taxon>Embryophyta</taxon>
        <taxon>Tracheophyta</taxon>
        <taxon>Spermatophyta</taxon>
        <taxon>Magnoliopsida</taxon>
        <taxon>eudicotyledons</taxon>
        <taxon>Gunneridae</taxon>
        <taxon>Pentapetalae</taxon>
        <taxon>asterids</taxon>
        <taxon>lamiids</taxon>
        <taxon>Solanales</taxon>
        <taxon>Solanaceae</taxon>
        <taxon>Solanoideae</taxon>
        <taxon>Solaneae</taxon>
        <taxon>Solanum</taxon>
    </lineage>
</organism>
<accession>A0A9J5WPU1</accession>
<dbReference type="AlphaFoldDB" id="A0A9J5WPU1"/>
<dbReference type="EMBL" id="JACXVP010000011">
    <property type="protein sequence ID" value="KAG5577215.1"/>
    <property type="molecule type" value="Genomic_DNA"/>
</dbReference>